<reference evidence="2 3" key="1">
    <citation type="journal article" date="2010" name="Stand. Genomic Sci.">
        <title>Complete genome sequence of Coraliomargarita akajimensis type strain (04OKA010-24).</title>
        <authorList>
            <person name="Mavromatis K."/>
            <person name="Abt B."/>
            <person name="Brambilla E."/>
            <person name="Lapidus A."/>
            <person name="Copeland A."/>
            <person name="Deshpande S."/>
            <person name="Nolan M."/>
            <person name="Lucas S."/>
            <person name="Tice H."/>
            <person name="Cheng J.F."/>
            <person name="Han C."/>
            <person name="Detter J.C."/>
            <person name="Woyke T."/>
            <person name="Goodwin L."/>
            <person name="Pitluck S."/>
            <person name="Held B."/>
            <person name="Brettin T."/>
            <person name="Tapia R."/>
            <person name="Ivanova N."/>
            <person name="Mikhailova N."/>
            <person name="Pati A."/>
            <person name="Liolios K."/>
            <person name="Chen A."/>
            <person name="Palaniappan K."/>
            <person name="Land M."/>
            <person name="Hauser L."/>
            <person name="Chang Y.J."/>
            <person name="Jeffries C.D."/>
            <person name="Rohde M."/>
            <person name="Goker M."/>
            <person name="Bristow J."/>
            <person name="Eisen J.A."/>
            <person name="Markowitz V."/>
            <person name="Hugenholtz P."/>
            <person name="Klenk H.P."/>
            <person name="Kyrpides N.C."/>
        </authorList>
    </citation>
    <scope>NUCLEOTIDE SEQUENCE [LARGE SCALE GENOMIC DNA]</scope>
    <source>
        <strain evidence="3">DSM 45221 / IAM 15411 / JCM 23193 / KCTC 12865</strain>
    </source>
</reference>
<feature type="chain" id="PRO_5003071354" description="Sialidase domain-containing protein" evidence="1">
    <location>
        <begin position="26"/>
        <end position="776"/>
    </location>
</feature>
<sequence>MPQMSQFPKLITWSLPLLVGASLQAAQVDLYVDANDSNTVAQAGTPNPFWTSSITADNLWRKRTGFGFDANGNTEIYEKDVPNGVGDAAPLVTTVSGLTPGQEYGVYACFISVPGESWRVRAGLAQDALIEFTPTSDADRVTDLGRTSVTNSNRNQYIGFIDNAVADTNGELLVYIDDGEGNGNSSRTWYEGVAVGDPYSLPEPPPLPGGAVEVAPDGVWTWFNDERAIWHLGYLYAGYVRSDGHVGLSRFDPATATSTHVQLSTSSSQQVDDHNNCSITVLPDDRLLVVYSKHNANWSFFSRISTTTTPASLADWGSEQVTSTPASNTYANTYRLSGESNKIYNFHRSINFNPTITTSSDNGVTWGTPTHFIDTGNNGSVRPYPRYCSNHTDRIDLIYTDGHPRAVANSVYHMYYEDGEFLKTDGSLIKSYANLPIDHDAGERGSVIYQYSTASWGVDDGPDDWIPYGRGWTWDVHYGHDGHPVCVFQVQSDNVTGSGWTHDRIYYYYARWTGTEWQKRFIAQAGRPIYSNERDYGGGMTIDPEDPRVVYISSNALSPFDLSSTTAVPLNTDSRYELYRGFTADGGLTFEWTAVTEDSVADNLRPVVPEGHGRTRNLVWFYGTYTTYVNYDCQVLSLIDEEVESLSQWQLDNGITDAMLLLDSDQGGSQDLVEYALGGNPNSSIDEPRPLFSDHTFSFSHNPLRTGVESIIQYTTNLSSGIWHEAAIIRAGELPHTVANGFTLLSDGGDPEQLSIEFPPASFGDQLFVNLLVREL</sequence>
<proteinExistence type="predicted"/>
<dbReference type="eggNOG" id="COG4225">
    <property type="taxonomic scope" value="Bacteria"/>
</dbReference>
<evidence type="ECO:0000256" key="1">
    <source>
        <dbReference type="SAM" id="SignalP"/>
    </source>
</evidence>
<evidence type="ECO:0000313" key="3">
    <source>
        <dbReference type="Proteomes" id="UP000000925"/>
    </source>
</evidence>
<feature type="signal peptide" evidence="1">
    <location>
        <begin position="1"/>
        <end position="25"/>
    </location>
</feature>
<gene>
    <name evidence="2" type="ordered locus">Caka_0900</name>
</gene>
<dbReference type="OrthoDB" id="258246at2"/>
<dbReference type="EMBL" id="CP001998">
    <property type="protein sequence ID" value="ADE53922.1"/>
    <property type="molecule type" value="Genomic_DNA"/>
</dbReference>
<dbReference type="STRING" id="583355.Caka_0900"/>
<protein>
    <recommendedName>
        <fullName evidence="4">Sialidase domain-containing protein</fullName>
    </recommendedName>
</protein>
<dbReference type="KEGG" id="caa:Caka_0900"/>
<dbReference type="AlphaFoldDB" id="D5EQS9"/>
<evidence type="ECO:0000313" key="2">
    <source>
        <dbReference type="EMBL" id="ADE53922.1"/>
    </source>
</evidence>
<accession>D5EQS9</accession>
<name>D5EQS9_CORAD</name>
<dbReference type="Pfam" id="PF15892">
    <property type="entry name" value="BNR_4"/>
    <property type="match status" value="1"/>
</dbReference>
<organism evidence="2 3">
    <name type="scientific">Coraliomargarita akajimensis (strain DSM 45221 / IAM 15411 / JCM 23193 / KCTC 12865 / 04OKA010-24)</name>
    <dbReference type="NCBI Taxonomy" id="583355"/>
    <lineage>
        <taxon>Bacteria</taxon>
        <taxon>Pseudomonadati</taxon>
        <taxon>Verrucomicrobiota</taxon>
        <taxon>Opitutia</taxon>
        <taxon>Puniceicoccales</taxon>
        <taxon>Coraliomargaritaceae</taxon>
        <taxon>Coraliomargarita</taxon>
    </lineage>
</organism>
<dbReference type="HOGENOM" id="CLU_360133_0_0_0"/>
<keyword evidence="3" id="KW-1185">Reference proteome</keyword>
<keyword evidence="1" id="KW-0732">Signal</keyword>
<evidence type="ECO:0008006" key="4">
    <source>
        <dbReference type="Google" id="ProtNLM"/>
    </source>
</evidence>
<dbReference type="Proteomes" id="UP000000925">
    <property type="component" value="Chromosome"/>
</dbReference>